<evidence type="ECO:0000313" key="2">
    <source>
        <dbReference type="Proteomes" id="UP000535589"/>
    </source>
</evidence>
<evidence type="ECO:0000313" key="1">
    <source>
        <dbReference type="EMBL" id="NLS11845.1"/>
    </source>
</evidence>
<comment type="caution">
    <text evidence="1">The sequence shown here is derived from an EMBL/GenBank/DDBJ whole genome shotgun (WGS) entry which is preliminary data.</text>
</comment>
<dbReference type="RefSeq" id="WP_168834944.1">
    <property type="nucleotide sequence ID" value="NZ_JABAIK010000002.1"/>
</dbReference>
<sequence length="102" mass="11411">MSKSKQQASELLTAWGASSHQIDSILGNITDDNELQTRINLLFSISDCLQLLLRDETKRNGYMTTKNSGPYFDGRKPLDIIASGQLADLSDVHLRIRNMVCI</sequence>
<gene>
    <name evidence="1" type="ORF">HGP28_02935</name>
</gene>
<name>A0A7X8YFR8_9VIBR</name>
<keyword evidence="2" id="KW-1185">Reference proteome</keyword>
<dbReference type="AlphaFoldDB" id="A0A7X8YFR8"/>
<dbReference type="Proteomes" id="UP000535589">
    <property type="component" value="Unassembled WGS sequence"/>
</dbReference>
<accession>A0A7X8YFR8</accession>
<dbReference type="EMBL" id="JABAIK010000002">
    <property type="protein sequence ID" value="NLS11845.1"/>
    <property type="molecule type" value="Genomic_DNA"/>
</dbReference>
<protein>
    <recommendedName>
        <fullName evidence="3">Antitoxin Xre/MbcA/ParS-like toxin-binding domain-containing protein</fullName>
    </recommendedName>
</protein>
<organism evidence="1 2">
    <name type="scientific">Vibrio agarilyticus</name>
    <dbReference type="NCBI Taxonomy" id="2726741"/>
    <lineage>
        <taxon>Bacteria</taxon>
        <taxon>Pseudomonadati</taxon>
        <taxon>Pseudomonadota</taxon>
        <taxon>Gammaproteobacteria</taxon>
        <taxon>Vibrionales</taxon>
        <taxon>Vibrionaceae</taxon>
        <taxon>Vibrio</taxon>
    </lineage>
</organism>
<reference evidence="1 2" key="1">
    <citation type="submission" date="2020-04" db="EMBL/GenBank/DDBJ databases">
        <title>Vibrio sp. SM6, a novel species isolated from seawater.</title>
        <authorList>
            <person name="Wang X."/>
        </authorList>
    </citation>
    <scope>NUCLEOTIDE SEQUENCE [LARGE SCALE GENOMIC DNA]</scope>
    <source>
        <strain evidence="1 2">SM6</strain>
    </source>
</reference>
<proteinExistence type="predicted"/>
<evidence type="ECO:0008006" key="3">
    <source>
        <dbReference type="Google" id="ProtNLM"/>
    </source>
</evidence>